<evidence type="ECO:0000256" key="1">
    <source>
        <dbReference type="ARBA" id="ARBA00004141"/>
    </source>
</evidence>
<dbReference type="eggNOG" id="KOG4491">
    <property type="taxonomic scope" value="Eukaryota"/>
</dbReference>
<reference evidence="8" key="1">
    <citation type="journal article" date="2012" name="Science">
        <title>The Paleozoic origin of enzymatic lignin decomposition reconstructed from 31 fungal genomes.</title>
        <authorList>
            <person name="Floudas D."/>
            <person name="Binder M."/>
            <person name="Riley R."/>
            <person name="Barry K."/>
            <person name="Blanchette R.A."/>
            <person name="Henrissat B."/>
            <person name="Martinez A.T."/>
            <person name="Otillar R."/>
            <person name="Spatafora J.W."/>
            <person name="Yadav J.S."/>
            <person name="Aerts A."/>
            <person name="Benoit I."/>
            <person name="Boyd A."/>
            <person name="Carlson A."/>
            <person name="Copeland A."/>
            <person name="Coutinho P.M."/>
            <person name="de Vries R.P."/>
            <person name="Ferreira P."/>
            <person name="Findley K."/>
            <person name="Foster B."/>
            <person name="Gaskell J."/>
            <person name="Glotzer D."/>
            <person name="Gorecki P."/>
            <person name="Heitman J."/>
            <person name="Hesse C."/>
            <person name="Hori C."/>
            <person name="Igarashi K."/>
            <person name="Jurgens J.A."/>
            <person name="Kallen N."/>
            <person name="Kersten P."/>
            <person name="Kohler A."/>
            <person name="Kuees U."/>
            <person name="Kumar T.K.A."/>
            <person name="Kuo A."/>
            <person name="LaButti K."/>
            <person name="Larrondo L.F."/>
            <person name="Lindquist E."/>
            <person name="Ling A."/>
            <person name="Lombard V."/>
            <person name="Lucas S."/>
            <person name="Lundell T."/>
            <person name="Martin R."/>
            <person name="McLaughlin D.J."/>
            <person name="Morgenstern I."/>
            <person name="Morin E."/>
            <person name="Murat C."/>
            <person name="Nagy L.G."/>
            <person name="Nolan M."/>
            <person name="Ohm R.A."/>
            <person name="Patyshakuliyeva A."/>
            <person name="Rokas A."/>
            <person name="Ruiz-Duenas F.J."/>
            <person name="Sabat G."/>
            <person name="Salamov A."/>
            <person name="Samejima M."/>
            <person name="Schmutz J."/>
            <person name="Slot J.C."/>
            <person name="St John F."/>
            <person name="Stenlid J."/>
            <person name="Sun H."/>
            <person name="Sun S."/>
            <person name="Syed K."/>
            <person name="Tsang A."/>
            <person name="Wiebenga A."/>
            <person name="Young D."/>
            <person name="Pisabarro A."/>
            <person name="Eastwood D.C."/>
            <person name="Martin F."/>
            <person name="Cullen D."/>
            <person name="Grigoriev I.V."/>
            <person name="Hibbett D.S."/>
        </authorList>
    </citation>
    <scope>NUCLEOTIDE SEQUENCE [LARGE SCALE GENOMIC DNA]</scope>
    <source>
        <strain evidence="8">HHB-11173 SS5</strain>
    </source>
</reference>
<evidence type="ECO:0000256" key="4">
    <source>
        <dbReference type="ARBA" id="ARBA00022989"/>
    </source>
</evidence>
<dbReference type="GO" id="GO:0016020">
    <property type="term" value="C:membrane"/>
    <property type="evidence" value="ECO:0007669"/>
    <property type="project" value="UniProtKB-SubCell"/>
</dbReference>
<accession>R7S3M9</accession>
<feature type="transmembrane region" description="Helical" evidence="6">
    <location>
        <begin position="245"/>
        <end position="267"/>
    </location>
</feature>
<evidence type="ECO:0000256" key="2">
    <source>
        <dbReference type="ARBA" id="ARBA00009012"/>
    </source>
</evidence>
<comment type="similarity">
    <text evidence="2">Belongs to the TMEM19 family.</text>
</comment>
<keyword evidence="3 6" id="KW-0812">Transmembrane</keyword>
<dbReference type="GeneID" id="18876152"/>
<keyword evidence="8" id="KW-1185">Reference proteome</keyword>
<dbReference type="Proteomes" id="UP000054196">
    <property type="component" value="Unassembled WGS sequence"/>
</dbReference>
<dbReference type="HOGENOM" id="CLU_036918_3_0_1"/>
<dbReference type="OrthoDB" id="30881at2759"/>
<feature type="transmembrane region" description="Helical" evidence="6">
    <location>
        <begin position="210"/>
        <end position="233"/>
    </location>
</feature>
<keyword evidence="5 6" id="KW-0472">Membrane</keyword>
<dbReference type="RefSeq" id="XP_007388264.1">
    <property type="nucleotide sequence ID" value="XM_007388202.1"/>
</dbReference>
<evidence type="ECO:0000256" key="5">
    <source>
        <dbReference type="ARBA" id="ARBA00023136"/>
    </source>
</evidence>
<dbReference type="PANTHER" id="PTHR13353">
    <property type="entry name" value="TRANSMEMBRANE PROTEIN 19"/>
    <property type="match status" value="1"/>
</dbReference>
<dbReference type="KEGG" id="psq:PUNSTDRAFT_108231"/>
<dbReference type="InterPro" id="IPR002794">
    <property type="entry name" value="DUF92_TMEM19"/>
</dbReference>
<protein>
    <recommendedName>
        <fullName evidence="9">DUF92-domain-containing protein</fullName>
    </recommendedName>
</protein>
<evidence type="ECO:0000256" key="3">
    <source>
        <dbReference type="ARBA" id="ARBA00022692"/>
    </source>
</evidence>
<evidence type="ECO:0008006" key="9">
    <source>
        <dbReference type="Google" id="ProtNLM"/>
    </source>
</evidence>
<evidence type="ECO:0000313" key="8">
    <source>
        <dbReference type="Proteomes" id="UP000054196"/>
    </source>
</evidence>
<dbReference type="EMBL" id="JH687554">
    <property type="protein sequence ID" value="EIN04469.1"/>
    <property type="molecule type" value="Genomic_DNA"/>
</dbReference>
<dbReference type="PANTHER" id="PTHR13353:SF5">
    <property type="entry name" value="TRANSMEMBRANE PROTEIN 19"/>
    <property type="match status" value="1"/>
</dbReference>
<name>R7S3M9_PUNST</name>
<evidence type="ECO:0000313" key="7">
    <source>
        <dbReference type="EMBL" id="EIN04469.1"/>
    </source>
</evidence>
<organism evidence="7 8">
    <name type="scientific">Punctularia strigosozonata (strain HHB-11173)</name>
    <name type="common">White-rot fungus</name>
    <dbReference type="NCBI Taxonomy" id="741275"/>
    <lineage>
        <taxon>Eukaryota</taxon>
        <taxon>Fungi</taxon>
        <taxon>Dikarya</taxon>
        <taxon>Basidiomycota</taxon>
        <taxon>Agaricomycotina</taxon>
        <taxon>Agaricomycetes</taxon>
        <taxon>Corticiales</taxon>
        <taxon>Punctulariaceae</taxon>
        <taxon>Punctularia</taxon>
    </lineage>
</organism>
<feature type="transmembrane region" description="Helical" evidence="6">
    <location>
        <begin position="31"/>
        <end position="60"/>
    </location>
</feature>
<sequence length="324" mass="34132">MSVPSHLYLPFGIASLLSLHGLRKRSLSPSGAFAAFLVGFLTFAPPLRAFGTSLIVFYLVGSRATKVGKALKRSYEEGYEDAGYRDWMQVLCNSGSALVCATVWASSFAPGWLGGLSDPLGRVIGVKPGKVAYKPEEWCPVSSDVANGLSRALLFGTLGHFACCLGDTLASELGILSKSRPRLVTTFKALLFHPSVPPGTNGAMSTMGTLASVAGGSIMGLTLLASMLIEVPACRRGWTTHATQLLTWGFLAGGLGSLMDSFLGATVQRTRYSKSLNKILSDHSKLAKTSSDDVKVVSGIGLLTNNQVNLVSSLLTSLVLAKLA</sequence>
<dbReference type="OMA" id="MSSFACC"/>
<evidence type="ECO:0000256" key="6">
    <source>
        <dbReference type="SAM" id="Phobius"/>
    </source>
</evidence>
<proteinExistence type="inferred from homology"/>
<comment type="subcellular location">
    <subcellularLocation>
        <location evidence="1">Membrane</location>
        <topology evidence="1">Multi-pass membrane protein</topology>
    </subcellularLocation>
</comment>
<dbReference type="AlphaFoldDB" id="R7S3M9"/>
<gene>
    <name evidence="7" type="ORF">PUNSTDRAFT_108231</name>
</gene>
<keyword evidence="4 6" id="KW-1133">Transmembrane helix</keyword>
<dbReference type="Pfam" id="PF01940">
    <property type="entry name" value="DUF92"/>
    <property type="match status" value="1"/>
</dbReference>